<evidence type="ECO:0000313" key="3">
    <source>
        <dbReference type="Proteomes" id="UP000287651"/>
    </source>
</evidence>
<reference evidence="2 3" key="1">
    <citation type="journal article" date="2014" name="Agronomy (Basel)">
        <title>A Draft Genome Sequence for Ensete ventricosum, the Drought-Tolerant Tree Against Hunger.</title>
        <authorList>
            <person name="Harrison J."/>
            <person name="Moore K.A."/>
            <person name="Paszkiewicz K."/>
            <person name="Jones T."/>
            <person name="Grant M."/>
            <person name="Ambacheew D."/>
            <person name="Muzemil S."/>
            <person name="Studholme D.J."/>
        </authorList>
    </citation>
    <scope>NUCLEOTIDE SEQUENCE [LARGE SCALE GENOMIC DNA]</scope>
</reference>
<name>A0A427A087_ENSVE</name>
<dbReference type="Proteomes" id="UP000287651">
    <property type="component" value="Unassembled WGS sequence"/>
</dbReference>
<evidence type="ECO:0000313" key="2">
    <source>
        <dbReference type="EMBL" id="RRT69622.1"/>
    </source>
</evidence>
<feature type="region of interest" description="Disordered" evidence="1">
    <location>
        <begin position="1"/>
        <end position="109"/>
    </location>
</feature>
<protein>
    <submittedName>
        <fullName evidence="2">Uncharacterized protein</fullName>
    </submittedName>
</protein>
<dbReference type="AlphaFoldDB" id="A0A427A087"/>
<gene>
    <name evidence="2" type="ORF">B296_00011653</name>
</gene>
<feature type="non-terminal residue" evidence="2">
    <location>
        <position position="1"/>
    </location>
</feature>
<proteinExistence type="predicted"/>
<organism evidence="2 3">
    <name type="scientific">Ensete ventricosum</name>
    <name type="common">Abyssinian banana</name>
    <name type="synonym">Musa ensete</name>
    <dbReference type="NCBI Taxonomy" id="4639"/>
    <lineage>
        <taxon>Eukaryota</taxon>
        <taxon>Viridiplantae</taxon>
        <taxon>Streptophyta</taxon>
        <taxon>Embryophyta</taxon>
        <taxon>Tracheophyta</taxon>
        <taxon>Spermatophyta</taxon>
        <taxon>Magnoliopsida</taxon>
        <taxon>Liliopsida</taxon>
        <taxon>Zingiberales</taxon>
        <taxon>Musaceae</taxon>
        <taxon>Ensete</taxon>
    </lineage>
</organism>
<comment type="caution">
    <text evidence="2">The sequence shown here is derived from an EMBL/GenBank/DDBJ whole genome shotgun (WGS) entry which is preliminary data.</text>
</comment>
<feature type="compositionally biased region" description="Basic and acidic residues" evidence="1">
    <location>
        <begin position="12"/>
        <end position="32"/>
    </location>
</feature>
<feature type="compositionally biased region" description="Basic residues" evidence="1">
    <location>
        <begin position="84"/>
        <end position="98"/>
    </location>
</feature>
<accession>A0A427A087</accession>
<dbReference type="EMBL" id="AMZH03004286">
    <property type="protein sequence ID" value="RRT69622.1"/>
    <property type="molecule type" value="Genomic_DNA"/>
</dbReference>
<sequence length="125" mass="14003">IGEARTAPKSVNPKERRSNGKKKADEGGKGAKTESFARLLQRKGERSGKQSELTSKKKTREMTTTSDRSEEARPETNNLGRNLQKSKRKAEQKKKKNIGRVCDTDGSIYRPTKTLGEVELLIDDK</sequence>
<evidence type="ECO:0000256" key="1">
    <source>
        <dbReference type="SAM" id="MobiDB-lite"/>
    </source>
</evidence>